<sequence>MSQLIMILDDALNYIESASNTELNDQYFDLRSCHSNKKTQVHIIADIFEKNPNQEIPSTDLNNEYSLRHLLNQCIKKGMDDNSINEFNKIINFITINKISLPGDVQRQPRTFLSTHKNHGLERFKNKNKVFFKYTPILLNNIKDDEMAARTFSNKLMLENCDKCDNKCEMCMTEDKLYGDHWRPHSVYNDTRDSNC</sequence>
<dbReference type="EMBL" id="UINC01190195">
    <property type="protein sequence ID" value="SVE04226.1"/>
    <property type="molecule type" value="Genomic_DNA"/>
</dbReference>
<gene>
    <name evidence="1" type="ORF">METZ01_LOCUS457080</name>
</gene>
<feature type="non-terminal residue" evidence="1">
    <location>
        <position position="196"/>
    </location>
</feature>
<reference evidence="1" key="1">
    <citation type="submission" date="2018-05" db="EMBL/GenBank/DDBJ databases">
        <authorList>
            <person name="Lanie J.A."/>
            <person name="Ng W.-L."/>
            <person name="Kazmierczak K.M."/>
            <person name="Andrzejewski T.M."/>
            <person name="Davidsen T.M."/>
            <person name="Wayne K.J."/>
            <person name="Tettelin H."/>
            <person name="Glass J.I."/>
            <person name="Rusch D."/>
            <person name="Podicherti R."/>
            <person name="Tsui H.-C.T."/>
            <person name="Winkler M.E."/>
        </authorList>
    </citation>
    <scope>NUCLEOTIDE SEQUENCE</scope>
</reference>
<accession>A0A383A8L7</accession>
<evidence type="ECO:0000313" key="1">
    <source>
        <dbReference type="EMBL" id="SVE04226.1"/>
    </source>
</evidence>
<dbReference type="AlphaFoldDB" id="A0A383A8L7"/>
<name>A0A383A8L7_9ZZZZ</name>
<organism evidence="1">
    <name type="scientific">marine metagenome</name>
    <dbReference type="NCBI Taxonomy" id="408172"/>
    <lineage>
        <taxon>unclassified sequences</taxon>
        <taxon>metagenomes</taxon>
        <taxon>ecological metagenomes</taxon>
    </lineage>
</organism>
<protein>
    <submittedName>
        <fullName evidence="1">Uncharacterized protein</fullName>
    </submittedName>
</protein>
<proteinExistence type="predicted"/>